<dbReference type="GO" id="GO:0003677">
    <property type="term" value="F:DNA binding"/>
    <property type="evidence" value="ECO:0007669"/>
    <property type="project" value="UniProtKB-KW"/>
</dbReference>
<evidence type="ECO:0000256" key="3">
    <source>
        <dbReference type="ARBA" id="ARBA00023125"/>
    </source>
</evidence>
<keyword evidence="4" id="KW-0804">Transcription</keyword>
<accession>A0A4R6E152</accession>
<reference evidence="6 7" key="1">
    <citation type="submission" date="2019-03" db="EMBL/GenBank/DDBJ databases">
        <title>Genomic Encyclopedia of Type Strains, Phase IV (KMG-IV): sequencing the most valuable type-strain genomes for metagenomic binning, comparative biology and taxonomic classification.</title>
        <authorList>
            <person name="Goeker M."/>
        </authorList>
    </citation>
    <scope>NUCLEOTIDE SEQUENCE [LARGE SCALE GENOMIC DNA]</scope>
    <source>
        <strain evidence="6 7">DSM 12121</strain>
    </source>
</reference>
<dbReference type="AlphaFoldDB" id="A0A4R6E152"/>
<dbReference type="GO" id="GO:0003700">
    <property type="term" value="F:DNA-binding transcription factor activity"/>
    <property type="evidence" value="ECO:0007669"/>
    <property type="project" value="InterPro"/>
</dbReference>
<keyword evidence="2" id="KW-0805">Transcription regulation</keyword>
<evidence type="ECO:0000256" key="1">
    <source>
        <dbReference type="ARBA" id="ARBA00009437"/>
    </source>
</evidence>
<dbReference type="InterPro" id="IPR005119">
    <property type="entry name" value="LysR_subst-bd"/>
</dbReference>
<evidence type="ECO:0000256" key="4">
    <source>
        <dbReference type="ARBA" id="ARBA00023163"/>
    </source>
</evidence>
<organism evidence="6 7">
    <name type="scientific">Azoarcus indigens</name>
    <dbReference type="NCBI Taxonomy" id="29545"/>
    <lineage>
        <taxon>Bacteria</taxon>
        <taxon>Pseudomonadati</taxon>
        <taxon>Pseudomonadota</taxon>
        <taxon>Betaproteobacteria</taxon>
        <taxon>Rhodocyclales</taxon>
        <taxon>Zoogloeaceae</taxon>
        <taxon>Azoarcus</taxon>
    </lineage>
</organism>
<protein>
    <submittedName>
        <fullName evidence="6">LysR family transcriptional regulator</fullName>
    </submittedName>
</protein>
<dbReference type="SUPFAM" id="SSF53850">
    <property type="entry name" value="Periplasmic binding protein-like II"/>
    <property type="match status" value="1"/>
</dbReference>
<dbReference type="FunFam" id="1.10.10.10:FF:000001">
    <property type="entry name" value="LysR family transcriptional regulator"/>
    <property type="match status" value="1"/>
</dbReference>
<dbReference type="PANTHER" id="PTHR30419">
    <property type="entry name" value="HTH-TYPE TRANSCRIPTIONAL REGULATOR YBHD"/>
    <property type="match status" value="1"/>
</dbReference>
<sequence>MHFDLADLKVFVAAAEQGSLTAAGRHCHLALAAVSKRIARLEEQTGSALFTRGKQGVATTPAGAVFLRHARAWLYDIQVLNAELQEHARGFRGLVRLAANTNAMQGFLPECIGEYLARNRQVDVRIEEGLSVEVLRRVAEGRADIGIYAATLEAPRLELFPFRNDRLVAVMAADHAHAGAAQIRFEQLLDEDFVGLDGEAAIQAFLEEKASGLGRRLQLRVGTRSFDAVCRFAQCGVGVAVVPRSAAERFGEPGRLAVVPLADDWAERRLQIAVRSYEALPAYARQLVDALRG</sequence>
<dbReference type="Pfam" id="PF03466">
    <property type="entry name" value="LysR_substrate"/>
    <property type="match status" value="1"/>
</dbReference>
<dbReference type="InterPro" id="IPR050950">
    <property type="entry name" value="HTH-type_LysR_regulators"/>
</dbReference>
<evidence type="ECO:0000259" key="5">
    <source>
        <dbReference type="PROSITE" id="PS50931"/>
    </source>
</evidence>
<dbReference type="SUPFAM" id="SSF46785">
    <property type="entry name" value="Winged helix' DNA-binding domain"/>
    <property type="match status" value="1"/>
</dbReference>
<dbReference type="EMBL" id="SNVV01000007">
    <property type="protein sequence ID" value="TDN51446.1"/>
    <property type="molecule type" value="Genomic_DNA"/>
</dbReference>
<dbReference type="GO" id="GO:0005829">
    <property type="term" value="C:cytosol"/>
    <property type="evidence" value="ECO:0007669"/>
    <property type="project" value="TreeGrafter"/>
</dbReference>
<keyword evidence="7" id="KW-1185">Reference proteome</keyword>
<evidence type="ECO:0000256" key="2">
    <source>
        <dbReference type="ARBA" id="ARBA00023015"/>
    </source>
</evidence>
<dbReference type="InterPro" id="IPR036388">
    <property type="entry name" value="WH-like_DNA-bd_sf"/>
</dbReference>
<dbReference type="InterPro" id="IPR000847">
    <property type="entry name" value="LysR_HTH_N"/>
</dbReference>
<comment type="caution">
    <text evidence="6">The sequence shown here is derived from an EMBL/GenBank/DDBJ whole genome shotgun (WGS) entry which is preliminary data.</text>
</comment>
<evidence type="ECO:0000313" key="7">
    <source>
        <dbReference type="Proteomes" id="UP000295129"/>
    </source>
</evidence>
<dbReference type="PROSITE" id="PS50931">
    <property type="entry name" value="HTH_LYSR"/>
    <property type="match status" value="1"/>
</dbReference>
<dbReference type="Gene3D" id="3.40.190.290">
    <property type="match status" value="1"/>
</dbReference>
<dbReference type="PANTHER" id="PTHR30419:SF2">
    <property type="entry name" value="LYSR FAMILY TRANSCRIPTIONAL REGULATOR"/>
    <property type="match status" value="1"/>
</dbReference>
<feature type="domain" description="HTH lysR-type" evidence="5">
    <location>
        <begin position="3"/>
        <end position="60"/>
    </location>
</feature>
<proteinExistence type="inferred from homology"/>
<dbReference type="OrthoDB" id="9785974at2"/>
<dbReference type="InterPro" id="IPR036390">
    <property type="entry name" value="WH_DNA-bd_sf"/>
</dbReference>
<dbReference type="Proteomes" id="UP000295129">
    <property type="component" value="Unassembled WGS sequence"/>
</dbReference>
<keyword evidence="3" id="KW-0238">DNA-binding</keyword>
<name>A0A4R6E152_9RHOO</name>
<dbReference type="Gene3D" id="1.10.10.10">
    <property type="entry name" value="Winged helix-like DNA-binding domain superfamily/Winged helix DNA-binding domain"/>
    <property type="match status" value="1"/>
</dbReference>
<gene>
    <name evidence="6" type="ORF">C7389_107181</name>
</gene>
<dbReference type="RefSeq" id="WP_133591036.1">
    <property type="nucleotide sequence ID" value="NZ_SNVV01000007.1"/>
</dbReference>
<dbReference type="CDD" id="cd08421">
    <property type="entry name" value="PBP2_LTTR_like_1"/>
    <property type="match status" value="1"/>
</dbReference>
<comment type="similarity">
    <text evidence="1">Belongs to the LysR transcriptional regulatory family.</text>
</comment>
<evidence type="ECO:0000313" key="6">
    <source>
        <dbReference type="EMBL" id="TDN51446.1"/>
    </source>
</evidence>
<dbReference type="Pfam" id="PF00126">
    <property type="entry name" value="HTH_1"/>
    <property type="match status" value="1"/>
</dbReference>